<dbReference type="PANTHER" id="PTHR34581">
    <property type="entry name" value="PTS SYSTEM N,N'-DIACETYLCHITOBIOSE-SPECIFIC EIIB COMPONENT"/>
    <property type="match status" value="1"/>
</dbReference>
<dbReference type="PROSITE" id="PS51100">
    <property type="entry name" value="PTS_EIIB_TYPE_3"/>
    <property type="match status" value="1"/>
</dbReference>
<evidence type="ECO:0000256" key="3">
    <source>
        <dbReference type="ARBA" id="ARBA00022597"/>
    </source>
</evidence>
<evidence type="ECO:0000313" key="11">
    <source>
        <dbReference type="Proteomes" id="UP000016424"/>
    </source>
</evidence>
<proteinExistence type="predicted"/>
<keyword evidence="1" id="KW-0813">Transport</keyword>
<dbReference type="GO" id="GO:0009401">
    <property type="term" value="P:phosphoenolpyruvate-dependent sugar phosphotransferase system"/>
    <property type="evidence" value="ECO:0007669"/>
    <property type="project" value="UniProtKB-KW"/>
</dbReference>
<evidence type="ECO:0000259" key="9">
    <source>
        <dbReference type="PROSITE" id="PS51100"/>
    </source>
</evidence>
<dbReference type="GO" id="GO:0008982">
    <property type="term" value="F:protein-N(PI)-phosphohistidine-sugar phosphotransferase activity"/>
    <property type="evidence" value="ECO:0007669"/>
    <property type="project" value="InterPro"/>
</dbReference>
<evidence type="ECO:0000256" key="1">
    <source>
        <dbReference type="ARBA" id="ARBA00022448"/>
    </source>
</evidence>
<dbReference type="InterPro" id="IPR003501">
    <property type="entry name" value="PTS_EIIB_2/3"/>
</dbReference>
<feature type="chain" id="PRO_5039179135" evidence="8">
    <location>
        <begin position="26"/>
        <end position="111"/>
    </location>
</feature>
<dbReference type="EMBL" id="BASG01000002">
    <property type="protein sequence ID" value="GAD12288.1"/>
    <property type="molecule type" value="Genomic_DNA"/>
</dbReference>
<dbReference type="NCBIfam" id="TIGR00853">
    <property type="entry name" value="pts-lac"/>
    <property type="match status" value="1"/>
</dbReference>
<dbReference type="InterPro" id="IPR013012">
    <property type="entry name" value="PTS_EIIB_3"/>
</dbReference>
<feature type="domain" description="PTS EIIB type-3" evidence="9">
    <location>
        <begin position="11"/>
        <end position="111"/>
    </location>
</feature>
<comment type="caution">
    <text evidence="10">The sequence shown here is derived from an EMBL/GenBank/DDBJ whole genome shotgun (WGS) entry which is preliminary data.</text>
</comment>
<dbReference type="Pfam" id="PF02302">
    <property type="entry name" value="PTS_IIB"/>
    <property type="match status" value="1"/>
</dbReference>
<organism evidence="10 11">
    <name type="scientific">Geobacillus kaustophilus GBlys</name>
    <dbReference type="NCBI Taxonomy" id="1337888"/>
    <lineage>
        <taxon>Bacteria</taxon>
        <taxon>Bacillati</taxon>
        <taxon>Bacillota</taxon>
        <taxon>Bacilli</taxon>
        <taxon>Bacillales</taxon>
        <taxon>Anoxybacillaceae</taxon>
        <taxon>Geobacillus</taxon>
        <taxon>Geobacillus thermoleovorans group</taxon>
    </lineage>
</organism>
<evidence type="ECO:0000256" key="2">
    <source>
        <dbReference type="ARBA" id="ARBA00022553"/>
    </source>
</evidence>
<dbReference type="GO" id="GO:0016301">
    <property type="term" value="F:kinase activity"/>
    <property type="evidence" value="ECO:0007669"/>
    <property type="project" value="UniProtKB-KW"/>
</dbReference>
<name>S4NH86_GEOKU</name>
<evidence type="ECO:0000313" key="10">
    <source>
        <dbReference type="EMBL" id="GAD12288.1"/>
    </source>
</evidence>
<dbReference type="InterPro" id="IPR051819">
    <property type="entry name" value="PTS_sugar-specific_EIIB"/>
</dbReference>
<dbReference type="Gene3D" id="3.40.50.2300">
    <property type="match status" value="1"/>
</dbReference>
<evidence type="ECO:0000256" key="7">
    <source>
        <dbReference type="PROSITE-ProRule" id="PRU00423"/>
    </source>
</evidence>
<evidence type="ECO:0000256" key="6">
    <source>
        <dbReference type="ARBA" id="ARBA00022777"/>
    </source>
</evidence>
<reference evidence="11" key="1">
    <citation type="journal article" date="2013" name="Genome">
        <title>Draft Genome Sequence of Geobacillus kaustophilus GBlys, a Lysogenic Strain with Bacteriophage phiOH2.</title>
        <authorList>
            <person name="Doi K."/>
            <person name="Mori K."/>
            <person name="Martono H."/>
            <person name="Nagayoshi Y."/>
            <person name="Fujino Y."/>
            <person name="Tashiro K."/>
            <person name="Kuhara S."/>
            <person name="Ohshima T."/>
        </authorList>
    </citation>
    <scope>NUCLEOTIDE SEQUENCE [LARGE SCALE GENOMIC DNA]</scope>
    <source>
        <strain evidence="11">GBlys</strain>
    </source>
</reference>
<sequence>MAITKQRRRKAMNILLICAAGMSTSLLVTKMQEAAKQKGIEANIWAVSADEAKSHLDQADVVLIGPQIRYKLVAFKKEGEARGIPVDVINPADYGRVNGSGVLDFALRLKK</sequence>
<keyword evidence="3" id="KW-0762">Sugar transport</keyword>
<keyword evidence="5" id="KW-0598">Phosphotransferase system</keyword>
<dbReference type="Proteomes" id="UP000016424">
    <property type="component" value="Unassembled WGS sequence"/>
</dbReference>
<dbReference type="AlphaFoldDB" id="S4NH86"/>
<feature type="modified residue" description="Phosphocysteine; by EIIA" evidence="7">
    <location>
        <position position="18"/>
    </location>
</feature>
<dbReference type="InterPro" id="IPR036095">
    <property type="entry name" value="PTS_EIIB-like_sf"/>
</dbReference>
<keyword evidence="6" id="KW-0418">Kinase</keyword>
<gene>
    <name evidence="10" type="ORF">GBL_0505</name>
</gene>
<keyword evidence="8" id="KW-0732">Signal</keyword>
<dbReference type="SUPFAM" id="SSF52794">
    <property type="entry name" value="PTS system IIB component-like"/>
    <property type="match status" value="1"/>
</dbReference>
<feature type="signal peptide" evidence="8">
    <location>
        <begin position="1"/>
        <end position="25"/>
    </location>
</feature>
<evidence type="ECO:0000256" key="5">
    <source>
        <dbReference type="ARBA" id="ARBA00022683"/>
    </source>
</evidence>
<keyword evidence="4" id="KW-0808">Transferase</keyword>
<dbReference type="CDD" id="cd05564">
    <property type="entry name" value="PTS_IIB_chitobiose_lichenan"/>
    <property type="match status" value="1"/>
</dbReference>
<evidence type="ECO:0000256" key="8">
    <source>
        <dbReference type="SAM" id="SignalP"/>
    </source>
</evidence>
<keyword evidence="2" id="KW-0597">Phosphoprotein</keyword>
<dbReference type="PANTHER" id="PTHR34581:SF2">
    <property type="entry name" value="PTS SYSTEM N,N'-DIACETYLCHITOBIOSE-SPECIFIC EIIB COMPONENT"/>
    <property type="match status" value="1"/>
</dbReference>
<protein>
    <submittedName>
        <fullName evidence="10">PTS system lactose/cellobiose family transporter subunit IIB</fullName>
    </submittedName>
</protein>
<evidence type="ECO:0000256" key="4">
    <source>
        <dbReference type="ARBA" id="ARBA00022679"/>
    </source>
</evidence>
<accession>S4NH86</accession>